<protein>
    <submittedName>
        <fullName evidence="2">Class A beta-lactamase-related serine hydrolase</fullName>
    </submittedName>
</protein>
<dbReference type="Gene3D" id="3.40.710.10">
    <property type="entry name" value="DD-peptidase/beta-lactamase superfamily"/>
    <property type="match status" value="1"/>
</dbReference>
<dbReference type="Proteomes" id="UP000289734">
    <property type="component" value="Unassembled WGS sequence"/>
</dbReference>
<evidence type="ECO:0000313" key="2">
    <source>
        <dbReference type="EMBL" id="RXR34799.1"/>
    </source>
</evidence>
<dbReference type="OrthoDB" id="9793489at2"/>
<dbReference type="AlphaFoldDB" id="A0A4Q1KZ16"/>
<proteinExistence type="predicted"/>
<dbReference type="RefSeq" id="WP_129463206.1">
    <property type="nucleotide sequence ID" value="NZ_SBKQ01000002.1"/>
</dbReference>
<dbReference type="InterPro" id="IPR001466">
    <property type="entry name" value="Beta-lactam-related"/>
</dbReference>
<dbReference type="InterPro" id="IPR050491">
    <property type="entry name" value="AmpC-like"/>
</dbReference>
<feature type="domain" description="Beta-lactamase-related" evidence="1">
    <location>
        <begin position="40"/>
        <end position="350"/>
    </location>
</feature>
<reference evidence="3" key="1">
    <citation type="submission" date="2019-01" db="EMBL/GenBank/DDBJ databases">
        <title>Cytophagaceae bacterium strain CAR-16.</title>
        <authorList>
            <person name="Chen W.-M."/>
        </authorList>
    </citation>
    <scope>NUCLEOTIDE SEQUENCE [LARGE SCALE GENOMIC DNA]</scope>
    <source>
        <strain evidence="3">ICH-30</strain>
    </source>
</reference>
<dbReference type="PANTHER" id="PTHR46825:SF9">
    <property type="entry name" value="BETA-LACTAMASE-RELATED DOMAIN-CONTAINING PROTEIN"/>
    <property type="match status" value="1"/>
</dbReference>
<dbReference type="GO" id="GO:0016787">
    <property type="term" value="F:hydrolase activity"/>
    <property type="evidence" value="ECO:0007669"/>
    <property type="project" value="UniProtKB-KW"/>
</dbReference>
<keyword evidence="3" id="KW-1185">Reference proteome</keyword>
<comment type="caution">
    <text evidence="2">The sequence shown here is derived from an EMBL/GenBank/DDBJ whole genome shotgun (WGS) entry which is preliminary data.</text>
</comment>
<dbReference type="Pfam" id="PF00144">
    <property type="entry name" value="Beta-lactamase"/>
    <property type="match status" value="1"/>
</dbReference>
<dbReference type="EMBL" id="SBKQ01000002">
    <property type="protein sequence ID" value="RXR34799.1"/>
    <property type="molecule type" value="Genomic_DNA"/>
</dbReference>
<dbReference type="InterPro" id="IPR012338">
    <property type="entry name" value="Beta-lactam/transpept-like"/>
</dbReference>
<dbReference type="SUPFAM" id="SSF56601">
    <property type="entry name" value="beta-lactamase/transpeptidase-like"/>
    <property type="match status" value="1"/>
</dbReference>
<name>A0A4Q1KZ16_9FLAO</name>
<keyword evidence="2" id="KW-0378">Hydrolase</keyword>
<evidence type="ECO:0000313" key="3">
    <source>
        <dbReference type="Proteomes" id="UP000289734"/>
    </source>
</evidence>
<organism evidence="2 3">
    <name type="scientific">Flavobacterium piscinae</name>
    <dbReference type="NCBI Taxonomy" id="2506424"/>
    <lineage>
        <taxon>Bacteria</taxon>
        <taxon>Pseudomonadati</taxon>
        <taxon>Bacteroidota</taxon>
        <taxon>Flavobacteriia</taxon>
        <taxon>Flavobacteriales</taxon>
        <taxon>Flavobacteriaceae</taxon>
        <taxon>Flavobacterium</taxon>
    </lineage>
</organism>
<accession>A0A4Q1KZ16</accession>
<evidence type="ECO:0000259" key="1">
    <source>
        <dbReference type="Pfam" id="PF00144"/>
    </source>
</evidence>
<gene>
    <name evidence="2" type="ORF">EQG68_02500</name>
</gene>
<dbReference type="PANTHER" id="PTHR46825">
    <property type="entry name" value="D-ALANYL-D-ALANINE-CARBOXYPEPTIDASE/ENDOPEPTIDASE AMPH"/>
    <property type="match status" value="1"/>
</dbReference>
<sequence length="565" mass="64929">MDKLIYKIFFILIIVFSTIKINAQNVHIKSNKVDSIFNTYNNNEVPGVSIGFIKDNKLEFFRSYGMSNLENDISINENTIFNLASVSKQFTAFAILLLEQEGKLSLEDDVHKYIPELYDYGQKITLKQLANHTSGIRSHLQLLGLKGYISDNVITKKDALQIIFSQRELNFKPGEKYGYSNSGYVLLAEIVERVSGMSFPEFLKKRVFEPLEMNDTFVMDDYHKVIKNRAVSYEIENSIYVNAPANYSYYGSTGIYTNIKDFSKWVLNFFNPKVGSDKLFKKMTTETFLNNGQTTGYGLGLRVGIYNGHTYINHPGGDAGYVAFMGLFPQHKAAVFLLSNNNTVNTEGKALELADIMMTSSQQNNSHKQILPLPENNRNTKIEIKNSELKQLEGHYLSNENFLIRNLIMKDGSLYFSRPEQNHRETKLIPIGKGIFQFDGNPTVTAEFRKEQEKVTINILMNGTIVETYDKYNRKTYTKKQLKIFEGSYYSPELDTTYELKVMDDLLYVIHPKMGNIAVASVKKNGFIGSNWQFRFIEFEENNQEQITGLRVTSDRARNVYFKRE</sequence>